<feature type="transmembrane region" description="Helical" evidence="1">
    <location>
        <begin position="317"/>
        <end position="339"/>
    </location>
</feature>
<feature type="transmembrane region" description="Helical" evidence="1">
    <location>
        <begin position="384"/>
        <end position="409"/>
    </location>
</feature>
<feature type="transmembrane region" description="Helical" evidence="1">
    <location>
        <begin position="94"/>
        <end position="110"/>
    </location>
</feature>
<feature type="transmembrane region" description="Helical" evidence="1">
    <location>
        <begin position="187"/>
        <end position="212"/>
    </location>
</feature>
<dbReference type="RefSeq" id="WP_015336920.1">
    <property type="nucleotide sequence ID" value="NC_020055.1"/>
</dbReference>
<dbReference type="Proteomes" id="UP000010808">
    <property type="component" value="Chromosome"/>
</dbReference>
<dbReference type="PATRIC" id="fig|1121451.3.peg.2278"/>
<dbReference type="eggNOG" id="ENOG502Z81H">
    <property type="taxonomic scope" value="Bacteria"/>
</dbReference>
<accession>L0RDP6</accession>
<feature type="transmembrane region" description="Helical" evidence="1">
    <location>
        <begin position="251"/>
        <end position="273"/>
    </location>
</feature>
<keyword evidence="1" id="KW-1133">Transmembrane helix</keyword>
<keyword evidence="3" id="KW-1185">Reference proteome</keyword>
<feature type="transmembrane region" description="Helical" evidence="1">
    <location>
        <begin position="285"/>
        <end position="305"/>
    </location>
</feature>
<dbReference type="HOGENOM" id="CLU_049023_0_0_7"/>
<keyword evidence="1" id="KW-0812">Transmembrane</keyword>
<protein>
    <recommendedName>
        <fullName evidence="4">DUF4153 domain-containing protein</fullName>
    </recommendedName>
</protein>
<evidence type="ECO:0000256" key="1">
    <source>
        <dbReference type="SAM" id="Phobius"/>
    </source>
</evidence>
<organism evidence="2 3">
    <name type="scientific">Maridesulfovibrio hydrothermalis AM13 = DSM 14728</name>
    <dbReference type="NCBI Taxonomy" id="1121451"/>
    <lineage>
        <taxon>Bacteria</taxon>
        <taxon>Pseudomonadati</taxon>
        <taxon>Thermodesulfobacteriota</taxon>
        <taxon>Desulfovibrionia</taxon>
        <taxon>Desulfovibrionales</taxon>
        <taxon>Desulfovibrionaceae</taxon>
        <taxon>Maridesulfovibrio</taxon>
    </lineage>
</organism>
<feature type="transmembrane region" description="Helical" evidence="1">
    <location>
        <begin position="146"/>
        <end position="167"/>
    </location>
</feature>
<reference evidence="2 3" key="1">
    <citation type="submission" date="2012-10" db="EMBL/GenBank/DDBJ databases">
        <authorList>
            <person name="Genoscope - CEA"/>
        </authorList>
    </citation>
    <scope>NUCLEOTIDE SEQUENCE [LARGE SCALE GENOMIC DNA]</scope>
    <source>
        <strain evidence="3">AM13 / DSM 14728</strain>
    </source>
</reference>
<name>L0RDP6_9BACT</name>
<evidence type="ECO:0000313" key="3">
    <source>
        <dbReference type="Proteomes" id="UP000010808"/>
    </source>
</evidence>
<dbReference type="OrthoDB" id="637094at2"/>
<dbReference type="KEGG" id="dhy:DESAM_22053"/>
<evidence type="ECO:0008006" key="4">
    <source>
        <dbReference type="Google" id="ProtNLM"/>
    </source>
</evidence>
<dbReference type="EMBL" id="FO203522">
    <property type="protein sequence ID" value="CCO24320.1"/>
    <property type="molecule type" value="Genomic_DNA"/>
</dbReference>
<evidence type="ECO:0000313" key="2">
    <source>
        <dbReference type="EMBL" id="CCO24320.1"/>
    </source>
</evidence>
<keyword evidence="1" id="KW-0472">Membrane</keyword>
<gene>
    <name evidence="2" type="ORF">DESAM_22053</name>
</gene>
<feature type="transmembrane region" description="Helical" evidence="1">
    <location>
        <begin position="218"/>
        <end position="239"/>
    </location>
</feature>
<feature type="transmembrane region" description="Helical" evidence="1">
    <location>
        <begin position="122"/>
        <end position="140"/>
    </location>
</feature>
<feature type="transmembrane region" description="Helical" evidence="1">
    <location>
        <begin position="64"/>
        <end position="82"/>
    </location>
</feature>
<proteinExistence type="predicted"/>
<dbReference type="AlphaFoldDB" id="L0RDP6"/>
<feature type="transmembrane region" description="Helical" evidence="1">
    <location>
        <begin position="351"/>
        <end position="372"/>
    </location>
</feature>
<sequence>MTLRTKILNSIENPEELERIYRSDKESFKKSYKDILKDRPDSLLLQAWQARFEYGETIIRKLSSLDLVVMISLCLVAGSLLKIPDWSMSYENDFYPRFVALVPLSVMYLFKMHLRGWPGRLTMIGGGIICCSAIGISIIPEKWDDVFALACFNLPLLLWTLYGVSRLGADWKIASRRIEYIRFTGELIIHAGLLFIGGGILLLLTAGLLELLSVNSSWIIETMATYGLASIPLVAAWATDSYSAARKMVPLLARIFSPLLLVLILSYMAAMTLNIDDIFTDRSTLLIYNLLLLSVLATAVFTLTGRGQHAQNRLESITISLMIGATLMLDSLAICAIGWRIQEFGLTVNRLAVLGSNLAVFGNLAVMGWGYIKYWRGKGSLNDIESAIAAYLPVYVIWTFFSVFIQPWIFRY</sequence>